<reference evidence="2" key="1">
    <citation type="submission" date="2015-06" db="EMBL/GenBank/DDBJ databases">
        <title>Expansion of signal transduction pathways in fungi by whole-genome duplication.</title>
        <authorList>
            <consortium name="DOE Joint Genome Institute"/>
            <person name="Corrochano L.M."/>
            <person name="Kuo A."/>
            <person name="Marcet-Houben M."/>
            <person name="Polaino S."/>
            <person name="Salamov A."/>
            <person name="Villalobos J.M."/>
            <person name="Alvarez M.I."/>
            <person name="Avalos J."/>
            <person name="Benito E.P."/>
            <person name="Benoit I."/>
            <person name="Burger G."/>
            <person name="Camino L.P."/>
            <person name="Canovas D."/>
            <person name="Cerda-Olmedo E."/>
            <person name="Cheng J.-F."/>
            <person name="Dominguez A."/>
            <person name="Elias M."/>
            <person name="Eslava A.P."/>
            <person name="Glaser F."/>
            <person name="Grimwood J."/>
            <person name="Gutierrez G."/>
            <person name="Heitman J."/>
            <person name="Henrissat B."/>
            <person name="Iturriaga E.A."/>
            <person name="Lang B.F."/>
            <person name="Lavin J.L."/>
            <person name="Lee S."/>
            <person name="Li W."/>
            <person name="Lindquist E."/>
            <person name="Lopez-Garcia S."/>
            <person name="Luque E.M."/>
            <person name="Marcos A.T."/>
            <person name="Martin J."/>
            <person name="McCluskey K."/>
            <person name="Medina H.R."/>
            <person name="Miralles-Duran A."/>
            <person name="Miyazaki A."/>
            <person name="Munoz-Torres E."/>
            <person name="Oguiza J.A."/>
            <person name="Ohm R."/>
            <person name="Olmedo M."/>
            <person name="Orejas M."/>
            <person name="Ortiz-Castellanos L."/>
            <person name="Pisabarro A.G."/>
            <person name="Rodriguez-Romero J."/>
            <person name="Ruiz-Herrera J."/>
            <person name="Ruiz-Vazquez R."/>
            <person name="Sanz C."/>
            <person name="Schackwitz W."/>
            <person name="Schmutz J."/>
            <person name="Shahriari M."/>
            <person name="Shelest E."/>
            <person name="Silva-Franco F."/>
            <person name="Soanes D."/>
            <person name="Syed K."/>
            <person name="Tagua V.G."/>
            <person name="Talbot N.J."/>
            <person name="Thon M."/>
            <person name="De vries R.P."/>
            <person name="Wiebenga A."/>
            <person name="Yadav J.S."/>
            <person name="Braun E.L."/>
            <person name="Baker S."/>
            <person name="Garre V."/>
            <person name="Horwitz B."/>
            <person name="Torres-Martinez S."/>
            <person name="Idnurm A."/>
            <person name="Herrera-Estrella A."/>
            <person name="Gabaldon T."/>
            <person name="Grigoriev I.V."/>
        </authorList>
    </citation>
    <scope>NUCLEOTIDE SEQUENCE [LARGE SCALE GENOMIC DNA]</scope>
    <source>
        <strain evidence="2">NRRL 1555(-)</strain>
    </source>
</reference>
<protein>
    <recommendedName>
        <fullName evidence="3">FAR1 domain-containing protein</fullName>
    </recommendedName>
</protein>
<name>A0A162V1H9_PHYB8</name>
<keyword evidence="2" id="KW-1185">Reference proteome</keyword>
<sequence length="190" mass="21939">MSNPIIYDISNIQNVLVNSSLEGIKMLPFKVVIPVKVSEWRRCLDQINTLCSTKWNKKRCLDSKEYIFGETRQCHRADIYIPERDSRPAQKESKACGCNGALKIKQFKKSPTIVTFCMTRDHNNHVPGDRSEIRTLPLPFEAIKLIEDQLRSGSSCRSTRISVLQQIDSWGVGVRKPNYEEIYNRMKKMC</sequence>
<accession>A0A162V1H9</accession>
<dbReference type="RefSeq" id="XP_018297413.1">
    <property type="nucleotide sequence ID" value="XM_018440321.1"/>
</dbReference>
<organism evidence="1 2">
    <name type="scientific">Phycomyces blakesleeanus (strain ATCC 8743b / DSM 1359 / FGSC 10004 / NBRC 33097 / NRRL 1555)</name>
    <dbReference type="NCBI Taxonomy" id="763407"/>
    <lineage>
        <taxon>Eukaryota</taxon>
        <taxon>Fungi</taxon>
        <taxon>Fungi incertae sedis</taxon>
        <taxon>Mucoromycota</taxon>
        <taxon>Mucoromycotina</taxon>
        <taxon>Mucoromycetes</taxon>
        <taxon>Mucorales</taxon>
        <taxon>Phycomycetaceae</taxon>
        <taxon>Phycomyces</taxon>
    </lineage>
</organism>
<dbReference type="AlphaFoldDB" id="A0A162V1H9"/>
<dbReference type="GeneID" id="29001227"/>
<evidence type="ECO:0000313" key="2">
    <source>
        <dbReference type="Proteomes" id="UP000077315"/>
    </source>
</evidence>
<dbReference type="OrthoDB" id="2285345at2759"/>
<dbReference type="VEuPathDB" id="FungiDB:PHYBLDRAFT_58424"/>
<gene>
    <name evidence="1" type="ORF">PHYBLDRAFT_58424</name>
</gene>
<dbReference type="InParanoid" id="A0A162V1H9"/>
<evidence type="ECO:0008006" key="3">
    <source>
        <dbReference type="Google" id="ProtNLM"/>
    </source>
</evidence>
<dbReference type="EMBL" id="KV440972">
    <property type="protein sequence ID" value="OAD79373.1"/>
    <property type="molecule type" value="Genomic_DNA"/>
</dbReference>
<proteinExistence type="predicted"/>
<evidence type="ECO:0000313" key="1">
    <source>
        <dbReference type="EMBL" id="OAD79373.1"/>
    </source>
</evidence>
<dbReference type="Proteomes" id="UP000077315">
    <property type="component" value="Unassembled WGS sequence"/>
</dbReference>
<dbReference type="STRING" id="763407.A0A162V1H9"/>